<gene>
    <name evidence="1" type="primary">fliC_2</name>
    <name evidence="1" type="ORF">NCTC9001_02556</name>
</gene>
<organism evidence="1 2">
    <name type="scientific">Escherichia coli</name>
    <dbReference type="NCBI Taxonomy" id="562"/>
    <lineage>
        <taxon>Bacteria</taxon>
        <taxon>Pseudomonadati</taxon>
        <taxon>Pseudomonadota</taxon>
        <taxon>Gammaproteobacteria</taxon>
        <taxon>Enterobacterales</taxon>
        <taxon>Enterobacteriaceae</taxon>
        <taxon>Escherichia</taxon>
    </lineage>
</organism>
<keyword evidence="1" id="KW-0282">Flagellum</keyword>
<reference evidence="1 2" key="1">
    <citation type="submission" date="2019-03" db="EMBL/GenBank/DDBJ databases">
        <authorList>
            <consortium name="Pathogen Informatics"/>
        </authorList>
    </citation>
    <scope>NUCLEOTIDE SEQUENCE [LARGE SCALE GENOMIC DNA]</scope>
    <source>
        <strain evidence="1 2">NCTC9001</strain>
    </source>
</reference>
<sequence length="53" mass="5648">MNVLAKDGSMKIQVGANDGETITIDLKKIDSDTLGLNGFNVNGKGTITNKLQR</sequence>
<evidence type="ECO:0000313" key="1">
    <source>
        <dbReference type="EMBL" id="VFS18122.1"/>
    </source>
</evidence>
<protein>
    <submittedName>
        <fullName evidence="1">Flagellin</fullName>
    </submittedName>
</protein>
<dbReference type="EMBL" id="CAADIS010000004">
    <property type="protein sequence ID" value="VFS18122.1"/>
    <property type="molecule type" value="Genomic_DNA"/>
</dbReference>
<accession>A0A484X417</accession>
<name>A0A484X417_ECOLX</name>
<keyword evidence="1" id="KW-0969">Cilium</keyword>
<proteinExistence type="predicted"/>
<dbReference type="SUPFAM" id="SSF64518">
    <property type="entry name" value="Phase 1 flagellin"/>
    <property type="match status" value="1"/>
</dbReference>
<keyword evidence="1" id="KW-0966">Cell projection</keyword>
<dbReference type="Proteomes" id="UP000372890">
    <property type="component" value="Unassembled WGS sequence"/>
</dbReference>
<dbReference type="Gene3D" id="1.20.1330.10">
    <property type="entry name" value="f41 fragment of flagellin, N-terminal domain"/>
    <property type="match status" value="1"/>
</dbReference>
<evidence type="ECO:0000313" key="2">
    <source>
        <dbReference type="Proteomes" id="UP000372890"/>
    </source>
</evidence>
<dbReference type="AlphaFoldDB" id="A0A484X417"/>